<proteinExistence type="predicted"/>
<dbReference type="OrthoDB" id="116925at2157"/>
<dbReference type="EMBL" id="CM001436">
    <property type="protein sequence ID" value="EHQ36165.1"/>
    <property type="molecule type" value="Genomic_DNA"/>
</dbReference>
<organism evidence="1 2">
    <name type="scientific">Methanoplanus limicola DSM 2279</name>
    <dbReference type="NCBI Taxonomy" id="937775"/>
    <lineage>
        <taxon>Archaea</taxon>
        <taxon>Methanobacteriati</taxon>
        <taxon>Methanobacteriota</taxon>
        <taxon>Stenosarchaea group</taxon>
        <taxon>Methanomicrobia</taxon>
        <taxon>Methanomicrobiales</taxon>
        <taxon>Methanomicrobiaceae</taxon>
        <taxon>Methanoplanus</taxon>
    </lineage>
</organism>
<gene>
    <name evidence="1" type="ORF">Metlim_2080</name>
</gene>
<dbReference type="STRING" id="937775.Metlim_2080"/>
<protein>
    <submittedName>
        <fullName evidence="1">Uncharacterized protein</fullName>
    </submittedName>
</protein>
<keyword evidence="2" id="KW-1185">Reference proteome</keyword>
<name>H1Z073_9EURY</name>
<evidence type="ECO:0000313" key="1">
    <source>
        <dbReference type="EMBL" id="EHQ36165.1"/>
    </source>
</evidence>
<accession>H1Z073</accession>
<dbReference type="InParanoid" id="H1Z073"/>
<dbReference type="Proteomes" id="UP000005741">
    <property type="component" value="Chromosome"/>
</dbReference>
<dbReference type="HOGENOM" id="CLU_159743_1_1_2"/>
<dbReference type="RefSeq" id="WP_004078418.1">
    <property type="nucleotide sequence ID" value="NZ_CM001436.1"/>
</dbReference>
<dbReference type="AlphaFoldDB" id="H1Z073"/>
<sequence length="88" mass="10408">MQADSVKYAGYDALLLIENFIRTKGGEYTKEEIRRNCSTNIDYQKFEEIFTYLTESKKIAEDSKGHICWIYNPELVKKYLDSDELRII</sequence>
<reference evidence="1 2" key="1">
    <citation type="submission" date="2011-10" db="EMBL/GenBank/DDBJ databases">
        <title>The Improved High-Quality Draft genome of Methanoplanus limicola DSM 2279.</title>
        <authorList>
            <consortium name="US DOE Joint Genome Institute (JGI-PGF)"/>
            <person name="Lucas S."/>
            <person name="Copeland A."/>
            <person name="Lapidus A."/>
            <person name="Glavina del Rio T."/>
            <person name="Dalin E."/>
            <person name="Tice H."/>
            <person name="Bruce D."/>
            <person name="Goodwin L."/>
            <person name="Pitluck S."/>
            <person name="Peters L."/>
            <person name="Mikhailova N."/>
            <person name="Lu M."/>
            <person name="Kyrpides N."/>
            <person name="Mavromatis K."/>
            <person name="Ivanova N."/>
            <person name="Markowitz V."/>
            <person name="Cheng J.-F."/>
            <person name="Hugenholtz P."/>
            <person name="Woyke T."/>
            <person name="Wu D."/>
            <person name="Wirth R."/>
            <person name="Brambilla E.-M."/>
            <person name="Klenk H.-P."/>
            <person name="Eisen J.A."/>
        </authorList>
    </citation>
    <scope>NUCLEOTIDE SEQUENCE [LARGE SCALE GENOMIC DNA]</scope>
    <source>
        <strain evidence="1 2">DSM 2279</strain>
    </source>
</reference>
<evidence type="ECO:0000313" key="2">
    <source>
        <dbReference type="Proteomes" id="UP000005741"/>
    </source>
</evidence>